<feature type="transmembrane region" description="Helical" evidence="5">
    <location>
        <begin position="84"/>
        <end position="106"/>
    </location>
</feature>
<dbReference type="InterPro" id="IPR035940">
    <property type="entry name" value="CAP_sf"/>
</dbReference>
<evidence type="ECO:0000256" key="2">
    <source>
        <dbReference type="ARBA" id="ARBA00022692"/>
    </source>
</evidence>
<protein>
    <recommendedName>
        <fullName evidence="6">SCP domain-containing protein</fullName>
    </recommendedName>
</protein>
<keyword evidence="3 5" id="KW-1133">Transmembrane helix</keyword>
<sequence>MFFSLLVFQSFSLSELSLGGNWIDFLILLVLAYYVSEAWRIGFWIILADFLGFLLSLLIGLWGYSYVADILKTSFSLPHSVSNALGFLFTAGISEAIIGFILINFIRKIPYKFWKKPWNNIAATFPALGQGIILISFILTLIVGLPLSPKLKNDVTSSRIGSVLVRETSGLEAKLNQIFGGLVEDSLTYLTVKPGSTAVVPIETEVQELTVDEARETEMFNLVNEERKKRGINELSLRVELTPVARAHAKDMWERQYFGHVSPDGEDIGDRLDKANVAYHLAGENLALAPTLATAHNGLMNSEGHRRNILDPEFKRLGIGVIDNGIYGKMFVQIFTD</sequence>
<comment type="subcellular location">
    <subcellularLocation>
        <location evidence="1">Membrane</location>
        <topology evidence="1">Multi-pass membrane protein</topology>
    </subcellularLocation>
</comment>
<dbReference type="GO" id="GO:0016020">
    <property type="term" value="C:membrane"/>
    <property type="evidence" value="ECO:0007669"/>
    <property type="project" value="UniProtKB-SubCell"/>
</dbReference>
<dbReference type="Pfam" id="PF00188">
    <property type="entry name" value="CAP"/>
    <property type="match status" value="1"/>
</dbReference>
<feature type="domain" description="SCP" evidence="6">
    <location>
        <begin position="220"/>
        <end position="335"/>
    </location>
</feature>
<evidence type="ECO:0000313" key="8">
    <source>
        <dbReference type="Proteomes" id="UP000033881"/>
    </source>
</evidence>
<accession>A0A0G0M854</accession>
<comment type="caution">
    <text evidence="7">The sequence shown here is derived from an EMBL/GenBank/DDBJ whole genome shotgun (WGS) entry which is preliminary data.</text>
</comment>
<dbReference type="SUPFAM" id="SSF55797">
    <property type="entry name" value="PR-1-like"/>
    <property type="match status" value="1"/>
</dbReference>
<dbReference type="CDD" id="cd05379">
    <property type="entry name" value="CAP_bacterial"/>
    <property type="match status" value="1"/>
</dbReference>
<keyword evidence="2 5" id="KW-0812">Transmembrane</keyword>
<feature type="transmembrane region" description="Helical" evidence="5">
    <location>
        <begin position="20"/>
        <end position="36"/>
    </location>
</feature>
<dbReference type="Pfam" id="PF02674">
    <property type="entry name" value="Colicin_V"/>
    <property type="match status" value="1"/>
</dbReference>
<dbReference type="AlphaFoldDB" id="A0A0G0M854"/>
<evidence type="ECO:0000259" key="6">
    <source>
        <dbReference type="Pfam" id="PF00188"/>
    </source>
</evidence>
<evidence type="ECO:0000313" key="7">
    <source>
        <dbReference type="EMBL" id="KKR00314.1"/>
    </source>
</evidence>
<evidence type="ECO:0000256" key="3">
    <source>
        <dbReference type="ARBA" id="ARBA00022989"/>
    </source>
</evidence>
<evidence type="ECO:0000256" key="5">
    <source>
        <dbReference type="SAM" id="Phobius"/>
    </source>
</evidence>
<dbReference type="EMBL" id="LBWB01000014">
    <property type="protein sequence ID" value="KKR00314.1"/>
    <property type="molecule type" value="Genomic_DNA"/>
</dbReference>
<gene>
    <name evidence="7" type="ORF">UT24_C0014G0054</name>
</gene>
<dbReference type="GO" id="GO:0009403">
    <property type="term" value="P:toxin biosynthetic process"/>
    <property type="evidence" value="ECO:0007669"/>
    <property type="project" value="InterPro"/>
</dbReference>
<keyword evidence="4 5" id="KW-0472">Membrane</keyword>
<reference evidence="7 8" key="1">
    <citation type="journal article" date="2015" name="Nature">
        <title>rRNA introns, odd ribosomes, and small enigmatic genomes across a large radiation of phyla.</title>
        <authorList>
            <person name="Brown C.T."/>
            <person name="Hug L.A."/>
            <person name="Thomas B.C."/>
            <person name="Sharon I."/>
            <person name="Castelle C.J."/>
            <person name="Singh A."/>
            <person name="Wilkins M.J."/>
            <person name="Williams K.H."/>
            <person name="Banfield J.F."/>
        </authorList>
    </citation>
    <scope>NUCLEOTIDE SEQUENCE [LARGE SCALE GENOMIC DNA]</scope>
</reference>
<dbReference type="InterPro" id="IPR003825">
    <property type="entry name" value="Colicin-V_CvpA"/>
</dbReference>
<feature type="transmembrane region" description="Helical" evidence="5">
    <location>
        <begin position="43"/>
        <end position="64"/>
    </location>
</feature>
<feature type="transmembrane region" description="Helical" evidence="5">
    <location>
        <begin position="127"/>
        <end position="147"/>
    </location>
</feature>
<dbReference type="STRING" id="1618574.UT24_C0014G0054"/>
<dbReference type="Gene3D" id="3.40.33.10">
    <property type="entry name" value="CAP"/>
    <property type="match status" value="1"/>
</dbReference>
<dbReference type="Proteomes" id="UP000033881">
    <property type="component" value="Unassembled WGS sequence"/>
</dbReference>
<dbReference type="PANTHER" id="PTHR31157:SF1">
    <property type="entry name" value="SCP DOMAIN-CONTAINING PROTEIN"/>
    <property type="match status" value="1"/>
</dbReference>
<dbReference type="PANTHER" id="PTHR31157">
    <property type="entry name" value="SCP DOMAIN-CONTAINING PROTEIN"/>
    <property type="match status" value="1"/>
</dbReference>
<name>A0A0G0M854_9BACT</name>
<proteinExistence type="predicted"/>
<evidence type="ECO:0000256" key="4">
    <source>
        <dbReference type="ARBA" id="ARBA00023136"/>
    </source>
</evidence>
<dbReference type="InterPro" id="IPR014044">
    <property type="entry name" value="CAP_dom"/>
</dbReference>
<organism evidence="7 8">
    <name type="scientific">Candidatus Woesebacteria bacterium GW2011_GWB1_39_12</name>
    <dbReference type="NCBI Taxonomy" id="1618574"/>
    <lineage>
        <taxon>Bacteria</taxon>
        <taxon>Candidatus Woeseibacteriota</taxon>
    </lineage>
</organism>
<evidence type="ECO:0000256" key="1">
    <source>
        <dbReference type="ARBA" id="ARBA00004141"/>
    </source>
</evidence>